<gene>
    <name evidence="1" type="ORF">SAMN06265376_10723</name>
</gene>
<keyword evidence="2" id="KW-1185">Reference proteome</keyword>
<organism evidence="1 2">
    <name type="scientific">Dokdonia pacifica</name>
    <dbReference type="NCBI Taxonomy" id="1627892"/>
    <lineage>
        <taxon>Bacteria</taxon>
        <taxon>Pseudomonadati</taxon>
        <taxon>Bacteroidota</taxon>
        <taxon>Flavobacteriia</taxon>
        <taxon>Flavobacteriales</taxon>
        <taxon>Flavobacteriaceae</taxon>
        <taxon>Dokdonia</taxon>
    </lineage>
</organism>
<evidence type="ECO:0000313" key="2">
    <source>
        <dbReference type="Proteomes" id="UP000198379"/>
    </source>
</evidence>
<sequence>MNLLSKHSIIYYILIICITICSCSNKGTTQDPNIIYLKWNKSYPKDALERNKSGLKWALSFLGSTIALDTTLTGITHNNDIIKLDVSNSGFTKKAIPHLQELNRIIQNSEEYQKRGHIDMGRYVALTIGSSNHYYKIVDTPLHLYDLEASYTFDTLTAFINNSGISHIDREIQYSINNKPNRLAFISAERDTVTGEIQEYETVELMPNGHSRFALYDIEGNLKTVGDKIVTRAGKPAKCMWCHESNIQPLFSKQLDVVGYIPSNDFLDSLKRYNNALKKYQREVWRDSVFLNRRLHTEMEIAYIKFMEPSIEQLANEWQLSQEDVLKKVAHLKSHRHHEFDFLGDLYHRIAIDSLAPFKVLEVPESIREASSNENKVDYIK</sequence>
<dbReference type="OrthoDB" id="1313812at2"/>
<evidence type="ECO:0000313" key="1">
    <source>
        <dbReference type="EMBL" id="SNS12931.1"/>
    </source>
</evidence>
<reference evidence="1 2" key="1">
    <citation type="submission" date="2017-06" db="EMBL/GenBank/DDBJ databases">
        <authorList>
            <person name="Kim H.J."/>
            <person name="Triplett B.A."/>
        </authorList>
    </citation>
    <scope>NUCLEOTIDE SEQUENCE [LARGE SCALE GENOMIC DNA]</scope>
    <source>
        <strain evidence="1 2">DSM 25597</strain>
    </source>
</reference>
<dbReference type="PROSITE" id="PS51257">
    <property type="entry name" value="PROKAR_LIPOPROTEIN"/>
    <property type="match status" value="1"/>
</dbReference>
<protein>
    <submittedName>
        <fullName evidence="1">Uncharacterized protein</fullName>
    </submittedName>
</protein>
<name>A0A239BZT0_9FLAO</name>
<dbReference type="AlphaFoldDB" id="A0A239BZT0"/>
<accession>A0A239BZT0</accession>
<proteinExistence type="predicted"/>
<dbReference type="RefSeq" id="WP_143337182.1">
    <property type="nucleotide sequence ID" value="NZ_BMEP01000004.1"/>
</dbReference>
<dbReference type="EMBL" id="FZNY01000007">
    <property type="protein sequence ID" value="SNS12931.1"/>
    <property type="molecule type" value="Genomic_DNA"/>
</dbReference>
<dbReference type="Proteomes" id="UP000198379">
    <property type="component" value="Unassembled WGS sequence"/>
</dbReference>